<gene>
    <name evidence="3" type="ORF">HW270_03825</name>
</gene>
<dbReference type="RefSeq" id="WP_178978383.1">
    <property type="nucleotide sequence ID" value="NZ_JABXYR010000001.1"/>
</dbReference>
<dbReference type="Proteomes" id="UP000526307">
    <property type="component" value="Unassembled WGS sequence"/>
</dbReference>
<dbReference type="EMBL" id="JABXYR010000001">
    <property type="protein sequence ID" value="NWO23210.1"/>
    <property type="molecule type" value="Genomic_DNA"/>
</dbReference>
<organism evidence="3 4">
    <name type="scientific">Mogibacterium timidum</name>
    <dbReference type="NCBI Taxonomy" id="35519"/>
    <lineage>
        <taxon>Bacteria</taxon>
        <taxon>Bacillati</taxon>
        <taxon>Bacillota</taxon>
        <taxon>Clostridia</taxon>
        <taxon>Peptostreptococcales</taxon>
        <taxon>Anaerovoracaceae</taxon>
        <taxon>Mogibacterium</taxon>
    </lineage>
</organism>
<name>A0A7Y9B0T3_9FIRM</name>
<evidence type="ECO:0008006" key="5">
    <source>
        <dbReference type="Google" id="ProtNLM"/>
    </source>
</evidence>
<keyword evidence="2" id="KW-0732">Signal</keyword>
<feature type="chain" id="PRO_5030544523" description="Gram-positive cocci surface proteins LPxTG domain-containing protein" evidence="2">
    <location>
        <begin position="33"/>
        <end position="732"/>
    </location>
</feature>
<evidence type="ECO:0000256" key="1">
    <source>
        <dbReference type="SAM" id="Phobius"/>
    </source>
</evidence>
<evidence type="ECO:0000256" key="2">
    <source>
        <dbReference type="SAM" id="SignalP"/>
    </source>
</evidence>
<accession>A0A7Y9B0T3</accession>
<keyword evidence="1" id="KW-0472">Membrane</keyword>
<keyword evidence="4" id="KW-1185">Reference proteome</keyword>
<dbReference type="AlphaFoldDB" id="A0A7Y9B0T3"/>
<reference evidence="3 4" key="1">
    <citation type="submission" date="2020-06" db="EMBL/GenBank/DDBJ databases">
        <title>Mogibacterium timidum strain W9173 genomic sequence.</title>
        <authorList>
            <person name="Wade W.G."/>
            <person name="Johnston C.D."/>
            <person name="Chen T."/>
            <person name="Dewhirst F.E."/>
        </authorList>
    </citation>
    <scope>NUCLEOTIDE SEQUENCE [LARGE SCALE GENOMIC DNA]</scope>
    <source>
        <strain evidence="3 4">W9173</strain>
    </source>
</reference>
<keyword evidence="1" id="KW-1133">Transmembrane helix</keyword>
<feature type="signal peptide" evidence="2">
    <location>
        <begin position="1"/>
        <end position="32"/>
    </location>
</feature>
<evidence type="ECO:0000313" key="4">
    <source>
        <dbReference type="Proteomes" id="UP000526307"/>
    </source>
</evidence>
<sequence length="732" mass="79078">MKTRRFTRKFHALVITLAMVISQLVAVVPSMAADALLPIAQYVTKTGSVKCGADGNSAIYTGSVKMNVPMTEVMKSHEADMANAAANGWYPHGREGKNKIAYIEYNVTFPEAVNIGSIKVANTSSFINGNKILKTANGKTVNFKLYLNDVNWQGIYNAYNSDKANPDAHTVNIEIPYSFTASSKADAAKFEGENITGKGDFAFYPSGTAATFGFGLRTYNSDVAQLKFAENLQGCFSQDMTVIGDLEGDILIGNETEHDKVFESKKDAVHDFIGALKVKPIKEQMKKIEQMYNDPNGEKIKLSGMDTSFTASLELPDGMTFGTTAPKAKLEGANGKFEITETKLEGRKVTVTLKLKDAANFKTYKELADAINSVDDTLKVTVPGAKFTAAATPDTNYTVNGTVGGSFKAKATQVDSGKEINFNFKWNGKQTADGADAIAPNDLSKITFTLKYNKPQDVTAEGDLEGDILIGNETEHDKVFESKKDAVHDFTGALKVKPIKEQMKKIEQMYNDPNGEKIKLSGMDTSFTASLELPDGMTFGTTAPKAKLEGANGKFEITETKLEGRKVTVTLKLKDAANFKTYKELADAINSVDDTLKVTVPGAKFTAAATPDTNYTVNGTVGGSFKAKATQVDSGKEINFNFKWNGKQTADGADAIAPNDLSKITFTLKYNKPNTPVNPTNPTNPTTPGKTTKVVKTVKTGDTTNLLFYLLMAGGSIAGIAGAASYRRRESR</sequence>
<protein>
    <recommendedName>
        <fullName evidence="5">Gram-positive cocci surface proteins LPxTG domain-containing protein</fullName>
    </recommendedName>
</protein>
<feature type="transmembrane region" description="Helical" evidence="1">
    <location>
        <begin position="706"/>
        <end position="726"/>
    </location>
</feature>
<evidence type="ECO:0000313" key="3">
    <source>
        <dbReference type="EMBL" id="NWO23210.1"/>
    </source>
</evidence>
<comment type="caution">
    <text evidence="3">The sequence shown here is derived from an EMBL/GenBank/DDBJ whole genome shotgun (WGS) entry which is preliminary data.</text>
</comment>
<keyword evidence="1" id="KW-0812">Transmembrane</keyword>
<proteinExistence type="predicted"/>